<evidence type="ECO:0000313" key="3">
    <source>
        <dbReference type="Proteomes" id="UP000460949"/>
    </source>
</evidence>
<dbReference type="InterPro" id="IPR025117">
    <property type="entry name" value="DUF4037"/>
</dbReference>
<dbReference type="RefSeq" id="WP_160835921.1">
    <property type="nucleotide sequence ID" value="NZ_WMET01000001.1"/>
</dbReference>
<comment type="caution">
    <text evidence="2">The sequence shown here is derived from an EMBL/GenBank/DDBJ whole genome shotgun (WGS) entry which is preliminary data.</text>
</comment>
<dbReference type="Pfam" id="PF13228">
    <property type="entry name" value="DUF4037"/>
    <property type="match status" value="1"/>
</dbReference>
<sequence length="286" mass="32460">MCLYDKAVKMAACYQENQKVEAVILAGSVSRKVDDHHSDVELHVLWKEPPKDQDRMDPVNKGKNTLHTFYPYEDGEWSETYRDKNGVKFEISSFLTTTITEVTADVKEKLDTSYEKQCLLAAIQDGEALFGHPLVGRLKQDLAVYPHALAEKMILEHMDFGSPWNSRKALLEREDWLMYYSVICQVHRHLFGILHGLNRLYVKHPSFKWMSDTLQQMPAAPDQMAERVTHVFQGTPVQALQETEILVEEVIRLVEACGFKNAPAAGAGSSAEGSIFYNHEKSMGKA</sequence>
<accession>A0A845DT60</accession>
<name>A0A845DT60_9BACI</name>
<dbReference type="EMBL" id="WMET01000001">
    <property type="protein sequence ID" value="MYL19542.1"/>
    <property type="molecule type" value="Genomic_DNA"/>
</dbReference>
<evidence type="ECO:0000259" key="1">
    <source>
        <dbReference type="Pfam" id="PF13228"/>
    </source>
</evidence>
<dbReference type="Proteomes" id="UP000460949">
    <property type="component" value="Unassembled WGS sequence"/>
</dbReference>
<reference evidence="2 3" key="1">
    <citation type="submission" date="2019-11" db="EMBL/GenBank/DDBJ databases">
        <title>Genome sequences of 17 halophilic strains isolated from different environments.</title>
        <authorList>
            <person name="Furrow R.E."/>
        </authorList>
    </citation>
    <scope>NUCLEOTIDE SEQUENCE [LARGE SCALE GENOMIC DNA]</scope>
    <source>
        <strain evidence="2 3">22511_23_Filter</strain>
    </source>
</reference>
<protein>
    <submittedName>
        <fullName evidence="2">DUF4037 domain-containing protein</fullName>
    </submittedName>
</protein>
<dbReference type="Gene3D" id="3.30.460.10">
    <property type="entry name" value="Beta Polymerase, domain 2"/>
    <property type="match status" value="1"/>
</dbReference>
<dbReference type="AlphaFoldDB" id="A0A845DT60"/>
<gene>
    <name evidence="2" type="ORF">GLW04_06530</name>
</gene>
<organism evidence="2 3">
    <name type="scientific">Halobacillus litoralis</name>
    <dbReference type="NCBI Taxonomy" id="45668"/>
    <lineage>
        <taxon>Bacteria</taxon>
        <taxon>Bacillati</taxon>
        <taxon>Bacillota</taxon>
        <taxon>Bacilli</taxon>
        <taxon>Bacillales</taxon>
        <taxon>Bacillaceae</taxon>
        <taxon>Halobacillus</taxon>
    </lineage>
</organism>
<proteinExistence type="predicted"/>
<dbReference type="InterPro" id="IPR043519">
    <property type="entry name" value="NT_sf"/>
</dbReference>
<evidence type="ECO:0000313" key="2">
    <source>
        <dbReference type="EMBL" id="MYL19542.1"/>
    </source>
</evidence>
<feature type="domain" description="DUF4037" evidence="1">
    <location>
        <begin position="115"/>
        <end position="210"/>
    </location>
</feature>